<evidence type="ECO:0000313" key="6">
    <source>
        <dbReference type="EMBL" id="OQD85566.1"/>
    </source>
</evidence>
<feature type="transmembrane region" description="Helical" evidence="5">
    <location>
        <begin position="46"/>
        <end position="65"/>
    </location>
</feature>
<comment type="caution">
    <text evidence="6">The sequence shown here is derived from an EMBL/GenBank/DDBJ whole genome shotgun (WGS) entry which is preliminary data.</text>
</comment>
<dbReference type="GO" id="GO:0016020">
    <property type="term" value="C:membrane"/>
    <property type="evidence" value="ECO:0007669"/>
    <property type="project" value="UniProtKB-SubCell"/>
</dbReference>
<proteinExistence type="predicted"/>
<dbReference type="PANTHER" id="PTHR31465:SF1">
    <property type="entry name" value="PROTEIN RTA1-RELATED"/>
    <property type="match status" value="1"/>
</dbReference>
<dbReference type="Pfam" id="PF04479">
    <property type="entry name" value="RTA1"/>
    <property type="match status" value="1"/>
</dbReference>
<keyword evidence="4 5" id="KW-0472">Membrane</keyword>
<accession>A0A1V6Q9S6</accession>
<evidence type="ECO:0000313" key="7">
    <source>
        <dbReference type="Proteomes" id="UP000191612"/>
    </source>
</evidence>
<keyword evidence="3 5" id="KW-1133">Transmembrane helix</keyword>
<evidence type="ECO:0000256" key="2">
    <source>
        <dbReference type="ARBA" id="ARBA00022692"/>
    </source>
</evidence>
<name>A0A1V6Q9S6_9EURO</name>
<evidence type="ECO:0008006" key="8">
    <source>
        <dbReference type="Google" id="ProtNLM"/>
    </source>
</evidence>
<dbReference type="EMBL" id="MDYO01000099">
    <property type="protein sequence ID" value="OQD85566.1"/>
    <property type="molecule type" value="Genomic_DNA"/>
</dbReference>
<feature type="transmembrane region" description="Helical" evidence="5">
    <location>
        <begin position="12"/>
        <end position="34"/>
    </location>
</feature>
<feature type="transmembrane region" description="Helical" evidence="5">
    <location>
        <begin position="117"/>
        <end position="139"/>
    </location>
</feature>
<feature type="transmembrane region" description="Helical" evidence="5">
    <location>
        <begin position="77"/>
        <end position="105"/>
    </location>
</feature>
<evidence type="ECO:0000256" key="3">
    <source>
        <dbReference type="ARBA" id="ARBA00022989"/>
    </source>
</evidence>
<dbReference type="Proteomes" id="UP000191612">
    <property type="component" value="Unassembled WGS sequence"/>
</dbReference>
<dbReference type="STRING" id="60172.A0A1V6Q9S6"/>
<evidence type="ECO:0000256" key="1">
    <source>
        <dbReference type="ARBA" id="ARBA00004141"/>
    </source>
</evidence>
<dbReference type="InterPro" id="IPR007568">
    <property type="entry name" value="RTA1"/>
</dbReference>
<gene>
    <name evidence="6" type="ORF">PENSOL_c099G02494</name>
</gene>
<reference evidence="7" key="1">
    <citation type="journal article" date="2017" name="Nat. Microbiol.">
        <title>Global analysis of biosynthetic gene clusters reveals vast potential of secondary metabolite production in Penicillium species.</title>
        <authorList>
            <person name="Nielsen J.C."/>
            <person name="Grijseels S."/>
            <person name="Prigent S."/>
            <person name="Ji B."/>
            <person name="Dainat J."/>
            <person name="Nielsen K.F."/>
            <person name="Frisvad J.C."/>
            <person name="Workman M."/>
            <person name="Nielsen J."/>
        </authorList>
    </citation>
    <scope>NUCLEOTIDE SEQUENCE [LARGE SCALE GENOMIC DNA]</scope>
    <source>
        <strain evidence="7">IBT 29525</strain>
    </source>
</reference>
<dbReference type="AlphaFoldDB" id="A0A1V6Q9S6"/>
<dbReference type="PANTHER" id="PTHR31465">
    <property type="entry name" value="PROTEIN RTA1-RELATED"/>
    <property type="match status" value="1"/>
</dbReference>
<keyword evidence="7" id="KW-1185">Reference proteome</keyword>
<evidence type="ECO:0000256" key="4">
    <source>
        <dbReference type="ARBA" id="ARBA00023136"/>
    </source>
</evidence>
<feature type="transmembrane region" description="Helical" evidence="5">
    <location>
        <begin position="145"/>
        <end position="167"/>
    </location>
</feature>
<comment type="subcellular location">
    <subcellularLocation>
        <location evidence="1">Membrane</location>
        <topology evidence="1">Multi-pass membrane protein</topology>
    </subcellularLocation>
</comment>
<sequence length="196" mass="22167">MGDTGRDTDFQLYRYTPSFAAAVIFIISFFLTTMYHICQLMKSRSWYFIAFVMGGIFQIIGYIARAVAHTNTKSVPIYVIQTILILLAPPLYAASIYMVLGRLILHLRAESYSLVPLKWMTSIFVTGGGIMASGTISSMTTGEHITIAGLCVQLVFFTFFFLTSLLFHIRIRSKPTQQTTQARQGHDLHTTRSWEE</sequence>
<protein>
    <recommendedName>
        <fullName evidence="8">RTA1 domain protein</fullName>
    </recommendedName>
</protein>
<organism evidence="6 7">
    <name type="scientific">Penicillium solitum</name>
    <dbReference type="NCBI Taxonomy" id="60172"/>
    <lineage>
        <taxon>Eukaryota</taxon>
        <taxon>Fungi</taxon>
        <taxon>Dikarya</taxon>
        <taxon>Ascomycota</taxon>
        <taxon>Pezizomycotina</taxon>
        <taxon>Eurotiomycetes</taxon>
        <taxon>Eurotiomycetidae</taxon>
        <taxon>Eurotiales</taxon>
        <taxon>Aspergillaceae</taxon>
        <taxon>Penicillium</taxon>
    </lineage>
</organism>
<keyword evidence="2 5" id="KW-0812">Transmembrane</keyword>
<evidence type="ECO:0000256" key="5">
    <source>
        <dbReference type="SAM" id="Phobius"/>
    </source>
</evidence>